<organism evidence="2">
    <name type="scientific">marine sediment metagenome</name>
    <dbReference type="NCBI Taxonomy" id="412755"/>
    <lineage>
        <taxon>unclassified sequences</taxon>
        <taxon>metagenomes</taxon>
        <taxon>ecological metagenomes</taxon>
    </lineage>
</organism>
<keyword evidence="1" id="KW-0472">Membrane</keyword>
<gene>
    <name evidence="2" type="ORF">LCGC14_1330820</name>
</gene>
<accession>A0A0F9MXH2</accession>
<keyword evidence="1" id="KW-0812">Transmembrane</keyword>
<sequence>MSENDITQFLLIGLLIITLLIHWVQGHPHQR</sequence>
<feature type="transmembrane region" description="Helical" evidence="1">
    <location>
        <begin position="6"/>
        <end position="24"/>
    </location>
</feature>
<evidence type="ECO:0000313" key="2">
    <source>
        <dbReference type="EMBL" id="KKM81335.1"/>
    </source>
</evidence>
<comment type="caution">
    <text evidence="2">The sequence shown here is derived from an EMBL/GenBank/DDBJ whole genome shotgun (WGS) entry which is preliminary data.</text>
</comment>
<evidence type="ECO:0000256" key="1">
    <source>
        <dbReference type="SAM" id="Phobius"/>
    </source>
</evidence>
<reference evidence="2" key="1">
    <citation type="journal article" date="2015" name="Nature">
        <title>Complex archaea that bridge the gap between prokaryotes and eukaryotes.</title>
        <authorList>
            <person name="Spang A."/>
            <person name="Saw J.H."/>
            <person name="Jorgensen S.L."/>
            <person name="Zaremba-Niedzwiedzka K."/>
            <person name="Martijn J."/>
            <person name="Lind A.E."/>
            <person name="van Eijk R."/>
            <person name="Schleper C."/>
            <person name="Guy L."/>
            <person name="Ettema T.J."/>
        </authorList>
    </citation>
    <scope>NUCLEOTIDE SEQUENCE</scope>
</reference>
<dbReference type="EMBL" id="LAZR01008034">
    <property type="protein sequence ID" value="KKM81335.1"/>
    <property type="molecule type" value="Genomic_DNA"/>
</dbReference>
<name>A0A0F9MXH2_9ZZZZ</name>
<proteinExistence type="predicted"/>
<dbReference type="AlphaFoldDB" id="A0A0F9MXH2"/>
<keyword evidence="1" id="KW-1133">Transmembrane helix</keyword>
<protein>
    <submittedName>
        <fullName evidence="2">Uncharacterized protein</fullName>
    </submittedName>
</protein>